<name>A0AAD5UWG6_9APHY</name>
<evidence type="ECO:0000256" key="2">
    <source>
        <dbReference type="ARBA" id="ARBA00023002"/>
    </source>
</evidence>
<evidence type="ECO:0000259" key="3">
    <source>
        <dbReference type="Pfam" id="PF05368"/>
    </source>
</evidence>
<dbReference type="Proteomes" id="UP001212997">
    <property type="component" value="Unassembled WGS sequence"/>
</dbReference>
<sequence>MSFLTSTGLARPKYVIGVVGITGQLGRAIAPIYLEDYKPFFSSVVGLVRNPTSDAAKGLADAGVELRQVSASDSADTIANALRGIDILVNVLNTDAAAFKDVVAEAAVKAGVSVYFLSEFGVDHSLNEFEGWDNYDWIHKRESESLARKLAGDKTKVISIYNSAFLEGAIGPWFGFDTGNKTYTAIGDPKARLSFTSKSDIGRAIAELSLLSLGPSANTVPDRVRIAGDTVSIEGVATALRKVRKELGIDDIEIAIKSEDLDAFRIKTKERQLANPKSDPVWHIRILVGENKLDFSADNSNELINPGGKVWKWKTLEDYFREIGGKPFGA</sequence>
<dbReference type="InterPro" id="IPR008030">
    <property type="entry name" value="NmrA-like"/>
</dbReference>
<keyword evidence="2" id="KW-0560">Oxidoreductase</keyword>
<dbReference type="PANTHER" id="PTHR47706">
    <property type="entry name" value="NMRA-LIKE FAMILY PROTEIN"/>
    <property type="match status" value="1"/>
</dbReference>
<keyword evidence="5" id="KW-1185">Reference proteome</keyword>
<dbReference type="InterPro" id="IPR036291">
    <property type="entry name" value="NAD(P)-bd_dom_sf"/>
</dbReference>
<dbReference type="InterPro" id="IPR051609">
    <property type="entry name" value="NmrA/Isoflavone_reductase-like"/>
</dbReference>
<evidence type="ECO:0000313" key="5">
    <source>
        <dbReference type="Proteomes" id="UP001212997"/>
    </source>
</evidence>
<dbReference type="EMBL" id="JANAWD010000423">
    <property type="protein sequence ID" value="KAJ3479693.1"/>
    <property type="molecule type" value="Genomic_DNA"/>
</dbReference>
<dbReference type="Pfam" id="PF05368">
    <property type="entry name" value="NmrA"/>
    <property type="match status" value="1"/>
</dbReference>
<dbReference type="GO" id="GO:0016491">
    <property type="term" value="F:oxidoreductase activity"/>
    <property type="evidence" value="ECO:0007669"/>
    <property type="project" value="UniProtKB-KW"/>
</dbReference>
<dbReference type="AlphaFoldDB" id="A0AAD5UWG6"/>
<dbReference type="PANTHER" id="PTHR47706:SF9">
    <property type="entry name" value="NMRA-LIKE DOMAIN-CONTAINING PROTEIN-RELATED"/>
    <property type="match status" value="1"/>
</dbReference>
<reference evidence="4" key="1">
    <citation type="submission" date="2022-07" db="EMBL/GenBank/DDBJ databases">
        <title>Genome Sequence of Physisporinus lineatus.</title>
        <authorList>
            <person name="Buettner E."/>
        </authorList>
    </citation>
    <scope>NUCLEOTIDE SEQUENCE</scope>
    <source>
        <strain evidence="4">VT162</strain>
    </source>
</reference>
<evidence type="ECO:0000313" key="4">
    <source>
        <dbReference type="EMBL" id="KAJ3479693.1"/>
    </source>
</evidence>
<comment type="caution">
    <text evidence="4">The sequence shown here is derived from an EMBL/GenBank/DDBJ whole genome shotgun (WGS) entry which is preliminary data.</text>
</comment>
<gene>
    <name evidence="4" type="ORF">NLI96_g8883</name>
</gene>
<proteinExistence type="predicted"/>
<dbReference type="SUPFAM" id="SSF51735">
    <property type="entry name" value="NAD(P)-binding Rossmann-fold domains"/>
    <property type="match status" value="1"/>
</dbReference>
<evidence type="ECO:0000256" key="1">
    <source>
        <dbReference type="ARBA" id="ARBA00022857"/>
    </source>
</evidence>
<keyword evidence="1" id="KW-0521">NADP</keyword>
<protein>
    <recommendedName>
        <fullName evidence="3">NmrA-like domain-containing protein</fullName>
    </recommendedName>
</protein>
<organism evidence="4 5">
    <name type="scientific">Meripilus lineatus</name>
    <dbReference type="NCBI Taxonomy" id="2056292"/>
    <lineage>
        <taxon>Eukaryota</taxon>
        <taxon>Fungi</taxon>
        <taxon>Dikarya</taxon>
        <taxon>Basidiomycota</taxon>
        <taxon>Agaricomycotina</taxon>
        <taxon>Agaricomycetes</taxon>
        <taxon>Polyporales</taxon>
        <taxon>Meripilaceae</taxon>
        <taxon>Meripilus</taxon>
    </lineage>
</organism>
<feature type="domain" description="NmrA-like" evidence="3">
    <location>
        <begin position="13"/>
        <end position="243"/>
    </location>
</feature>
<dbReference type="Gene3D" id="3.40.50.720">
    <property type="entry name" value="NAD(P)-binding Rossmann-like Domain"/>
    <property type="match status" value="1"/>
</dbReference>
<accession>A0AAD5UWG6</accession>